<dbReference type="PANTHER" id="PTHR10996:SF178">
    <property type="entry name" value="2-HYDROXYACID DEHYDROGENASE YGL185C-RELATED"/>
    <property type="match status" value="1"/>
</dbReference>
<accession>A0A0P1FJ29</accession>
<organism evidence="7 8">
    <name type="scientific">Thalassovita gelatinovora</name>
    <name type="common">Thalassobius gelatinovorus</name>
    <dbReference type="NCBI Taxonomy" id="53501"/>
    <lineage>
        <taxon>Bacteria</taxon>
        <taxon>Pseudomonadati</taxon>
        <taxon>Pseudomonadota</taxon>
        <taxon>Alphaproteobacteria</taxon>
        <taxon>Rhodobacterales</taxon>
        <taxon>Roseobacteraceae</taxon>
        <taxon>Thalassovita</taxon>
    </lineage>
</organism>
<gene>
    <name evidence="7" type="primary">ghrB</name>
    <name evidence="7" type="ORF">TG4357_03298</name>
</gene>
<dbReference type="PANTHER" id="PTHR10996">
    <property type="entry name" value="2-HYDROXYACID DEHYDROGENASE-RELATED"/>
    <property type="match status" value="1"/>
</dbReference>
<dbReference type="EMBL" id="CYSA01000027">
    <property type="protein sequence ID" value="CUH67944.1"/>
    <property type="molecule type" value="Genomic_DNA"/>
</dbReference>
<dbReference type="EC" id="1.1.1.79" evidence="7"/>
<dbReference type="RefSeq" id="WP_267886202.1">
    <property type="nucleotide sequence ID" value="NZ_CYSA01000027.1"/>
</dbReference>
<keyword evidence="7" id="KW-0670">Pyruvate</keyword>
<evidence type="ECO:0000256" key="3">
    <source>
        <dbReference type="ARBA" id="ARBA00023027"/>
    </source>
</evidence>
<dbReference type="Pfam" id="PF00389">
    <property type="entry name" value="2-Hacid_dh"/>
    <property type="match status" value="1"/>
</dbReference>
<dbReference type="InterPro" id="IPR036291">
    <property type="entry name" value="NAD(P)-bd_dom_sf"/>
</dbReference>
<evidence type="ECO:0000256" key="2">
    <source>
        <dbReference type="ARBA" id="ARBA00023002"/>
    </source>
</evidence>
<dbReference type="SUPFAM" id="SSF51735">
    <property type="entry name" value="NAD(P)-binding Rossmann-fold domains"/>
    <property type="match status" value="1"/>
</dbReference>
<keyword evidence="2 4" id="KW-0560">Oxidoreductase</keyword>
<keyword evidence="3" id="KW-0520">NAD</keyword>
<dbReference type="InterPro" id="IPR006140">
    <property type="entry name" value="D-isomer_DH_NAD-bd"/>
</dbReference>
<evidence type="ECO:0000256" key="1">
    <source>
        <dbReference type="ARBA" id="ARBA00005854"/>
    </source>
</evidence>
<dbReference type="GO" id="GO:0030267">
    <property type="term" value="F:glyoxylate reductase (NADPH) activity"/>
    <property type="evidence" value="ECO:0007669"/>
    <property type="project" value="UniProtKB-EC"/>
</dbReference>
<dbReference type="Gene3D" id="3.40.50.720">
    <property type="entry name" value="NAD(P)-binding Rossmann-like Domain"/>
    <property type="match status" value="2"/>
</dbReference>
<keyword evidence="8" id="KW-1185">Reference proteome</keyword>
<dbReference type="GO" id="GO:0005829">
    <property type="term" value="C:cytosol"/>
    <property type="evidence" value="ECO:0007669"/>
    <property type="project" value="TreeGrafter"/>
</dbReference>
<evidence type="ECO:0000256" key="4">
    <source>
        <dbReference type="RuleBase" id="RU003719"/>
    </source>
</evidence>
<dbReference type="STRING" id="53501.SAMN04488043_104169"/>
<protein>
    <submittedName>
        <fullName evidence="7">Glyoxylate/hydroxypyruvate reductase B</fullName>
        <ecNumber evidence="7">1.1.1.79</ecNumber>
    </submittedName>
</protein>
<evidence type="ECO:0000259" key="5">
    <source>
        <dbReference type="Pfam" id="PF00389"/>
    </source>
</evidence>
<dbReference type="AlphaFoldDB" id="A0A0P1FJ29"/>
<feature type="domain" description="D-isomer specific 2-hydroxyacid dehydrogenase NAD-binding" evidence="6">
    <location>
        <begin position="114"/>
        <end position="289"/>
    </location>
</feature>
<dbReference type="SUPFAM" id="SSF52283">
    <property type="entry name" value="Formate/glycerate dehydrogenase catalytic domain-like"/>
    <property type="match status" value="1"/>
</dbReference>
<dbReference type="Proteomes" id="UP000051587">
    <property type="component" value="Unassembled WGS sequence"/>
</dbReference>
<dbReference type="GO" id="GO:0016618">
    <property type="term" value="F:hydroxypyruvate reductase [NAD(P)H] activity"/>
    <property type="evidence" value="ECO:0007669"/>
    <property type="project" value="TreeGrafter"/>
</dbReference>
<dbReference type="CDD" id="cd05301">
    <property type="entry name" value="GDH"/>
    <property type="match status" value="1"/>
</dbReference>
<dbReference type="InterPro" id="IPR006139">
    <property type="entry name" value="D-isomer_2_OHA_DH_cat_dom"/>
</dbReference>
<proteinExistence type="inferred from homology"/>
<evidence type="ECO:0000259" key="6">
    <source>
        <dbReference type="Pfam" id="PF02826"/>
    </source>
</evidence>
<evidence type="ECO:0000313" key="8">
    <source>
        <dbReference type="Proteomes" id="UP000051587"/>
    </source>
</evidence>
<dbReference type="GO" id="GO:0051287">
    <property type="term" value="F:NAD binding"/>
    <property type="evidence" value="ECO:0007669"/>
    <property type="project" value="InterPro"/>
</dbReference>
<evidence type="ECO:0000313" key="7">
    <source>
        <dbReference type="EMBL" id="CUH67944.1"/>
    </source>
</evidence>
<dbReference type="FunFam" id="3.40.50.720:FF:000203">
    <property type="entry name" value="D-3-phosphoglycerate dehydrogenase (SerA)"/>
    <property type="match status" value="1"/>
</dbReference>
<dbReference type="InterPro" id="IPR050223">
    <property type="entry name" value="D-isomer_2-hydroxyacid_DH"/>
</dbReference>
<sequence>MTRKTPRVLIARPMPPAVMARAETLFDVENRDNNAPMSGSEMRSALALYDGIMPTLGDRFTADIFAEFGRPRCKMLANFGVGYNHIDVAAARDHGVTVSNTPGAVTDATADIAMTLLLMSARRTAEGERLVRSGNWAGWHPTQMLGLHVSGKTVGIIGMGRIGQAIAQRCHFGFGMQVLYANRSHKEVDFPARQVSLTDLAEHSDIVVVAVPGGAETRHMIGSTFFNTMQDHAHFINIARGDVVDEAALIDALQAGRIGGAGLDVYEFEPEVPQALTRLDNVTLLPHLGTAALEVRTAMGMLALDNLQAFFDGETPPNAV</sequence>
<feature type="domain" description="D-isomer specific 2-hydroxyacid dehydrogenase catalytic" evidence="5">
    <location>
        <begin position="8"/>
        <end position="320"/>
    </location>
</feature>
<comment type="similarity">
    <text evidence="1 4">Belongs to the D-isomer specific 2-hydroxyacid dehydrogenase family.</text>
</comment>
<name>A0A0P1FJ29_THAGE</name>
<dbReference type="Pfam" id="PF02826">
    <property type="entry name" value="2-Hacid_dh_C"/>
    <property type="match status" value="1"/>
</dbReference>
<reference evidence="7 8" key="1">
    <citation type="submission" date="2015-09" db="EMBL/GenBank/DDBJ databases">
        <authorList>
            <consortium name="Swine Surveillance"/>
        </authorList>
    </citation>
    <scope>NUCLEOTIDE SEQUENCE [LARGE SCALE GENOMIC DNA]</scope>
    <source>
        <strain evidence="7 8">CECT 4357</strain>
    </source>
</reference>